<accession>A0ACC0VT93</accession>
<protein>
    <submittedName>
        <fullName evidence="1">Uncharacterized protein</fullName>
    </submittedName>
</protein>
<organism evidence="1 2">
    <name type="scientific">Peronosclerospora sorghi</name>
    <dbReference type="NCBI Taxonomy" id="230839"/>
    <lineage>
        <taxon>Eukaryota</taxon>
        <taxon>Sar</taxon>
        <taxon>Stramenopiles</taxon>
        <taxon>Oomycota</taxon>
        <taxon>Peronosporomycetes</taxon>
        <taxon>Peronosporales</taxon>
        <taxon>Peronosporaceae</taxon>
        <taxon>Peronosclerospora</taxon>
    </lineage>
</organism>
<reference evidence="1 2" key="1">
    <citation type="journal article" date="2022" name="bioRxiv">
        <title>The genome of the oomycete Peronosclerospora sorghi, a cosmopolitan pathogen of maize and sorghum, is inflated with dispersed pseudogenes.</title>
        <authorList>
            <person name="Fletcher K."/>
            <person name="Martin F."/>
            <person name="Isakeit T."/>
            <person name="Cavanaugh K."/>
            <person name="Magill C."/>
            <person name="Michelmore R."/>
        </authorList>
    </citation>
    <scope>NUCLEOTIDE SEQUENCE [LARGE SCALE GENOMIC DNA]</scope>
    <source>
        <strain evidence="1">P6</strain>
    </source>
</reference>
<name>A0ACC0VT93_9STRA</name>
<comment type="caution">
    <text evidence="1">The sequence shown here is derived from an EMBL/GenBank/DDBJ whole genome shotgun (WGS) entry which is preliminary data.</text>
</comment>
<proteinExistence type="predicted"/>
<evidence type="ECO:0000313" key="1">
    <source>
        <dbReference type="EMBL" id="KAI9909555.1"/>
    </source>
</evidence>
<gene>
    <name evidence="1" type="ORF">PsorP6_014585</name>
</gene>
<dbReference type="Proteomes" id="UP001163321">
    <property type="component" value="Chromosome 7"/>
</dbReference>
<keyword evidence="2" id="KW-1185">Reference proteome</keyword>
<dbReference type="EMBL" id="CM047586">
    <property type="protein sequence ID" value="KAI9909555.1"/>
    <property type="molecule type" value="Genomic_DNA"/>
</dbReference>
<sequence length="73" mass="8395">MNRPHHDNGKLPPFQAEQSDTQIVVSFLELYPSAFNECVTSKLVDTFRRVSSNNQGYDLLTRTRSPLNRLTSR</sequence>
<evidence type="ECO:0000313" key="2">
    <source>
        <dbReference type="Proteomes" id="UP001163321"/>
    </source>
</evidence>